<evidence type="ECO:0000313" key="3">
    <source>
        <dbReference type="Proteomes" id="UP001303046"/>
    </source>
</evidence>
<comment type="caution">
    <text evidence="2">The sequence shown here is derived from an EMBL/GenBank/DDBJ whole genome shotgun (WGS) entry which is preliminary data.</text>
</comment>
<proteinExistence type="predicted"/>
<dbReference type="EMBL" id="JAVFWL010000001">
    <property type="protein sequence ID" value="KAK6731322.1"/>
    <property type="molecule type" value="Genomic_DNA"/>
</dbReference>
<organism evidence="2 3">
    <name type="scientific">Necator americanus</name>
    <name type="common">Human hookworm</name>
    <dbReference type="NCBI Taxonomy" id="51031"/>
    <lineage>
        <taxon>Eukaryota</taxon>
        <taxon>Metazoa</taxon>
        <taxon>Ecdysozoa</taxon>
        <taxon>Nematoda</taxon>
        <taxon>Chromadorea</taxon>
        <taxon>Rhabditida</taxon>
        <taxon>Rhabditina</taxon>
        <taxon>Rhabditomorpha</taxon>
        <taxon>Strongyloidea</taxon>
        <taxon>Ancylostomatidae</taxon>
        <taxon>Bunostominae</taxon>
        <taxon>Necator</taxon>
    </lineage>
</organism>
<evidence type="ECO:0008006" key="4">
    <source>
        <dbReference type="Google" id="ProtNLM"/>
    </source>
</evidence>
<dbReference type="Proteomes" id="UP001303046">
    <property type="component" value="Unassembled WGS sequence"/>
</dbReference>
<protein>
    <recommendedName>
        <fullName evidence="4">Reverse transcriptase domain-containing protein</fullName>
    </recommendedName>
</protein>
<evidence type="ECO:0000256" key="1">
    <source>
        <dbReference type="SAM" id="MobiDB-lite"/>
    </source>
</evidence>
<keyword evidence="3" id="KW-1185">Reference proteome</keyword>
<name>A0ABR1C0Z7_NECAM</name>
<sequence>MGVTLCEEQQCPADTVIAPTGPPLTDLEYADDVVIFAESSTKLQHVVNLASKLAASYGLRLRPDKRKQVEESEEVNVRMKYLLPKHFMVKPKEEDRTKIQLDKEPPENGAIAPREYYDNAAAEDG</sequence>
<reference evidence="2 3" key="1">
    <citation type="submission" date="2023-08" db="EMBL/GenBank/DDBJ databases">
        <title>A Necator americanus chromosomal reference genome.</title>
        <authorList>
            <person name="Ilik V."/>
            <person name="Petrzelkova K.J."/>
            <person name="Pardy F."/>
            <person name="Fuh T."/>
            <person name="Niatou-Singa F.S."/>
            <person name="Gouil Q."/>
            <person name="Baker L."/>
            <person name="Ritchie M.E."/>
            <person name="Jex A.R."/>
            <person name="Gazzola D."/>
            <person name="Li H."/>
            <person name="Toshio Fujiwara R."/>
            <person name="Zhan B."/>
            <person name="Aroian R.V."/>
            <person name="Pafco B."/>
            <person name="Schwarz E.M."/>
        </authorList>
    </citation>
    <scope>NUCLEOTIDE SEQUENCE [LARGE SCALE GENOMIC DNA]</scope>
    <source>
        <strain evidence="2 3">Aroian</strain>
        <tissue evidence="2">Whole animal</tissue>
    </source>
</reference>
<gene>
    <name evidence="2" type="primary">Necator_chrI.g3788</name>
    <name evidence="2" type="ORF">RB195_007659</name>
</gene>
<feature type="region of interest" description="Disordered" evidence="1">
    <location>
        <begin position="102"/>
        <end position="125"/>
    </location>
</feature>
<accession>A0ABR1C0Z7</accession>
<evidence type="ECO:0000313" key="2">
    <source>
        <dbReference type="EMBL" id="KAK6731322.1"/>
    </source>
</evidence>